<evidence type="ECO:0000313" key="1">
    <source>
        <dbReference type="EMBL" id="AXA41359.1"/>
    </source>
</evidence>
<dbReference type="CDD" id="cd02440">
    <property type="entry name" value="AdoMet_MTases"/>
    <property type="match status" value="1"/>
</dbReference>
<dbReference type="Proteomes" id="UP000471409">
    <property type="component" value="Unassembled WGS sequence"/>
</dbReference>
<proteinExistence type="predicted"/>
<dbReference type="GO" id="GO:0032259">
    <property type="term" value="P:methylation"/>
    <property type="evidence" value="ECO:0007669"/>
    <property type="project" value="UniProtKB-KW"/>
</dbReference>
<dbReference type="AlphaFoldDB" id="A0A2Z4YJZ4"/>
<dbReference type="RefSeq" id="WP_018244899.1">
    <property type="nucleotide sequence ID" value="NZ_CP030760.1"/>
</dbReference>
<gene>
    <name evidence="1" type="ORF">DLJ82_3793</name>
    <name evidence="2" type="ORF">GUK36_34555</name>
</gene>
<dbReference type="EMBL" id="CP030760">
    <property type="protein sequence ID" value="AXA41359.1"/>
    <property type="molecule type" value="Genomic_DNA"/>
</dbReference>
<name>A0A2Z4YJZ4_RHILE</name>
<dbReference type="Gene3D" id="3.40.50.150">
    <property type="entry name" value="Vaccinia Virus protein VP39"/>
    <property type="match status" value="1"/>
</dbReference>
<dbReference type="Proteomes" id="UP000251166">
    <property type="component" value="Chromosome"/>
</dbReference>
<evidence type="ECO:0000313" key="3">
    <source>
        <dbReference type="Proteomes" id="UP000251166"/>
    </source>
</evidence>
<dbReference type="GO" id="GO:0008168">
    <property type="term" value="F:methyltransferase activity"/>
    <property type="evidence" value="ECO:0007669"/>
    <property type="project" value="UniProtKB-KW"/>
</dbReference>
<sequence>MKALPPGTILQLMYLSERLERLQPGRFIEIGAGNGEITSLLLSRGWIGSVYEFDADTTARLKERFADEIVEGRLVLSNSNYVRSETADVDIVISSMVMEHLSDEDEALFMQKSRANLEHKHGTLIGIVPAGPRYWGIEDEIAGHFRRYTPDRIEALARACGWSLQHLKGLTFPVSNLLLPVSNYLVTKQEGAKVSLSKLEQTKESGRRNVKFKTTFPSIFSLILNQYTMYPLHLLQKVLGPTDRSLVLYFEARPLPR</sequence>
<protein>
    <submittedName>
        <fullName evidence="1">Methyltransferase domain family protein</fullName>
    </submittedName>
    <submittedName>
        <fullName evidence="2">Methyltransferase domain-containing protein</fullName>
    </submittedName>
</protein>
<accession>A0A2Z4YJZ4</accession>
<dbReference type="EMBL" id="WXXP01000028">
    <property type="protein sequence ID" value="NEK54497.1"/>
    <property type="molecule type" value="Genomic_DNA"/>
</dbReference>
<keyword evidence="1" id="KW-0489">Methyltransferase</keyword>
<dbReference type="SUPFAM" id="SSF53335">
    <property type="entry name" value="S-adenosyl-L-methionine-dependent methyltransferases"/>
    <property type="match status" value="1"/>
</dbReference>
<reference evidence="2 4" key="2">
    <citation type="submission" date="2020-01" db="EMBL/GenBank/DDBJ databases">
        <title>Rhizobium genotypes associated with high levels of biological nitrogen fixation by grain legumes in a temperate-maritime cropping system.</title>
        <authorList>
            <person name="Maluk M."/>
            <person name="Francesc Ferrando Molina F."/>
            <person name="Lopez Del Egido L."/>
            <person name="Lafos M."/>
            <person name="Langarica-Fuentes A."/>
            <person name="Gebre Yohannes G."/>
            <person name="Young M.W."/>
            <person name="Martin P."/>
            <person name="Gantlett R."/>
            <person name="Kenicer G."/>
            <person name="Hawes C."/>
            <person name="Begg G.S."/>
            <person name="Quilliam R.S."/>
            <person name="Squire G.R."/>
            <person name="Poole P.S."/>
            <person name="Young P.W."/>
            <person name="Iannetta P.M."/>
            <person name="James E.K."/>
        </authorList>
    </citation>
    <scope>NUCLEOTIDE SEQUENCE [LARGE SCALE GENOMIC DNA]</scope>
    <source>
        <strain evidence="2 4">JHI944</strain>
    </source>
</reference>
<dbReference type="InterPro" id="IPR029063">
    <property type="entry name" value="SAM-dependent_MTases_sf"/>
</dbReference>
<keyword evidence="1" id="KW-0808">Transferase</keyword>
<organism evidence="1 3">
    <name type="scientific">Rhizobium leguminosarum</name>
    <dbReference type="NCBI Taxonomy" id="384"/>
    <lineage>
        <taxon>Bacteria</taxon>
        <taxon>Pseudomonadati</taxon>
        <taxon>Pseudomonadota</taxon>
        <taxon>Alphaproteobacteria</taxon>
        <taxon>Hyphomicrobiales</taxon>
        <taxon>Rhizobiaceae</taxon>
        <taxon>Rhizobium/Agrobacterium group</taxon>
        <taxon>Rhizobium</taxon>
    </lineage>
</organism>
<dbReference type="Pfam" id="PF13489">
    <property type="entry name" value="Methyltransf_23"/>
    <property type="match status" value="1"/>
</dbReference>
<evidence type="ECO:0000313" key="4">
    <source>
        <dbReference type="Proteomes" id="UP000471409"/>
    </source>
</evidence>
<reference evidence="1 3" key="1">
    <citation type="submission" date="2018-07" db="EMBL/GenBank/DDBJ databases">
        <title>Rhizobium leguminosarum strain:ATCC 14479 Genome sequencing and assembly.</title>
        <authorList>
            <person name="Chakraborty R."/>
        </authorList>
    </citation>
    <scope>NUCLEOTIDE SEQUENCE [LARGE SCALE GENOMIC DNA]</scope>
    <source>
        <strain evidence="1 3">ATCC 14479</strain>
    </source>
</reference>
<evidence type="ECO:0000313" key="2">
    <source>
        <dbReference type="EMBL" id="NEK54497.1"/>
    </source>
</evidence>